<comment type="caution">
    <text evidence="1">The sequence shown here is derived from an EMBL/GenBank/DDBJ whole genome shotgun (WGS) entry which is preliminary data.</text>
</comment>
<evidence type="ECO:0000313" key="2">
    <source>
        <dbReference type="Proteomes" id="UP000583752"/>
    </source>
</evidence>
<reference evidence="1 2" key="1">
    <citation type="submission" date="2020-04" db="EMBL/GenBank/DDBJ databases">
        <title>Massilia sp. RP-1-19 isolated from soil.</title>
        <authorList>
            <person name="Dahal R.H."/>
        </authorList>
    </citation>
    <scope>NUCLEOTIDE SEQUENCE [LARGE SCALE GENOMIC DNA]</scope>
    <source>
        <strain evidence="1 2">RP-1-19</strain>
    </source>
</reference>
<dbReference type="InterPro" id="IPR017467">
    <property type="entry name" value="CHP03016_PEP-CTERM"/>
</dbReference>
<evidence type="ECO:0000313" key="1">
    <source>
        <dbReference type="EMBL" id="NML60351.1"/>
    </source>
</evidence>
<dbReference type="AlphaFoldDB" id="A0A848HK87"/>
<gene>
    <name evidence="1" type="ORF">HHL21_04460</name>
</gene>
<keyword evidence="2" id="KW-1185">Reference proteome</keyword>
<sequence>MITTTLEISRIRSVRSSVFPPAVPVALLSLLLAPMARAEFKFQPTVGLRQTYTDNAGLSRDEDARSRFITQVSPGFSLLNNSARLTLRADYALNYYATNGDGDDTRTTRSQLRAAARATLLDELLFFDGSASISQQAISAFGPQVNDNDYVRTNRADVKTLRLSPSLRHQFGNTALLQARYAHETVDSGRALFGRSSTDTVSMNLSSGRSFGRIGWGLNLSEQQLSEARFGDSSVRSASANLSYMMVGGFSLTGVAGYDEYDYQSLGGPTKGKFWNLGFNWAPSARTSLSASAGRRFFGDSYSLRGLHRSRRSVWNISYDDTVSNARGQSVIPAGTDTAATIDRLLTAQFPDPLLRAQVVDAFIRANNLPPTLADNLHYLSNRYSLYRQLRASAGFNTARTTFILSGFGSRREALSEPLEGSPAIDLGGLTLNDNVRQRGASAMFSMRLAGRSTLNVSLSNSHTTSESVRGREASNTALRVAMTRRFSQRANASVELHTAKGSTSQLHEYRENAVSAALSLTF</sequence>
<proteinExistence type="predicted"/>
<dbReference type="NCBIfam" id="TIGR03016">
    <property type="entry name" value="pepcterm_hypo_1"/>
    <property type="match status" value="1"/>
</dbReference>
<protein>
    <submittedName>
        <fullName evidence="1">TIGR03016 family PEP-CTERM system-associated outer membrane protein</fullName>
    </submittedName>
</protein>
<name>A0A848HK87_9BURK</name>
<organism evidence="1 2">
    <name type="scientific">Massilia polaris</name>
    <dbReference type="NCBI Taxonomy" id="2728846"/>
    <lineage>
        <taxon>Bacteria</taxon>
        <taxon>Pseudomonadati</taxon>
        <taxon>Pseudomonadota</taxon>
        <taxon>Betaproteobacteria</taxon>
        <taxon>Burkholderiales</taxon>
        <taxon>Oxalobacteraceae</taxon>
        <taxon>Telluria group</taxon>
        <taxon>Massilia</taxon>
    </lineage>
</organism>
<dbReference type="EMBL" id="JABBGG010000002">
    <property type="protein sequence ID" value="NML60351.1"/>
    <property type="molecule type" value="Genomic_DNA"/>
</dbReference>
<accession>A0A848HK87</accession>
<dbReference type="RefSeq" id="WP_169464059.1">
    <property type="nucleotide sequence ID" value="NZ_JABBGG010000002.1"/>
</dbReference>
<dbReference type="Proteomes" id="UP000583752">
    <property type="component" value="Unassembled WGS sequence"/>
</dbReference>
<dbReference type="SUPFAM" id="SSF56935">
    <property type="entry name" value="Porins"/>
    <property type="match status" value="1"/>
</dbReference>